<dbReference type="AlphaFoldDB" id="A0A1C3J950"/>
<keyword evidence="4" id="KW-1185">Reference proteome</keyword>
<organism evidence="3 4">
    <name type="scientific">Vibrio celticus</name>
    <dbReference type="NCBI Taxonomy" id="446372"/>
    <lineage>
        <taxon>Bacteria</taxon>
        <taxon>Pseudomonadati</taxon>
        <taxon>Pseudomonadota</taxon>
        <taxon>Gammaproteobacteria</taxon>
        <taxon>Vibrionales</taxon>
        <taxon>Vibrionaceae</taxon>
        <taxon>Vibrio</taxon>
    </lineage>
</organism>
<evidence type="ECO:0000313" key="3">
    <source>
        <dbReference type="EMBL" id="SBT11668.1"/>
    </source>
</evidence>
<proteinExistence type="predicted"/>
<feature type="signal peptide" evidence="2">
    <location>
        <begin position="1"/>
        <end position="24"/>
    </location>
</feature>
<evidence type="ECO:0000256" key="1">
    <source>
        <dbReference type="SAM" id="MobiDB-lite"/>
    </source>
</evidence>
<evidence type="ECO:0000256" key="2">
    <source>
        <dbReference type="SAM" id="SignalP"/>
    </source>
</evidence>
<dbReference type="RefSeq" id="WP_065675384.1">
    <property type="nucleotide sequence ID" value="NZ_AP025464.1"/>
</dbReference>
<feature type="compositionally biased region" description="Acidic residues" evidence="1">
    <location>
        <begin position="90"/>
        <end position="99"/>
    </location>
</feature>
<name>A0A1C3J950_9VIBR</name>
<accession>A0A1C3J950</accession>
<reference evidence="4" key="1">
    <citation type="submission" date="2016-06" db="EMBL/GenBank/DDBJ databases">
        <authorList>
            <person name="Rodrigo-Torres L."/>
            <person name="Arahal D.R."/>
        </authorList>
    </citation>
    <scope>NUCLEOTIDE SEQUENCE [LARGE SCALE GENOMIC DNA]</scope>
    <source>
        <strain evidence="4">CECT 7224</strain>
    </source>
</reference>
<keyword evidence="2" id="KW-0732">Signal</keyword>
<dbReference type="Proteomes" id="UP000092819">
    <property type="component" value="Unassembled WGS sequence"/>
</dbReference>
<gene>
    <name evidence="3" type="ORF">VCE7224_00384</name>
</gene>
<dbReference type="EMBL" id="FLQZ01000005">
    <property type="protein sequence ID" value="SBT11668.1"/>
    <property type="molecule type" value="Genomic_DNA"/>
</dbReference>
<feature type="chain" id="PRO_5008676394" evidence="2">
    <location>
        <begin position="25"/>
        <end position="161"/>
    </location>
</feature>
<sequence>MMKNLLIFIVGLFFLTACSSTSNHQLDDETLSNEDAMSKSVEGESNLETSSYTNAETSVDSSNDSIVNHQPVTNLDSNNDTIAHAHAEPEPEPEPESESVEPSQVAATETTESDAKSGSEKGIGSYFIRHNKPTKTVIKSLEGVTDALNVMTFGIFATGNG</sequence>
<feature type="region of interest" description="Disordered" evidence="1">
    <location>
        <begin position="23"/>
        <end position="125"/>
    </location>
</feature>
<protein>
    <submittedName>
        <fullName evidence="3">Uncharacterized protein</fullName>
    </submittedName>
</protein>
<feature type="compositionally biased region" description="Polar residues" evidence="1">
    <location>
        <begin position="46"/>
        <end position="81"/>
    </location>
</feature>
<dbReference type="PROSITE" id="PS51257">
    <property type="entry name" value="PROKAR_LIPOPROTEIN"/>
    <property type="match status" value="1"/>
</dbReference>
<evidence type="ECO:0000313" key="4">
    <source>
        <dbReference type="Proteomes" id="UP000092819"/>
    </source>
</evidence>